<evidence type="ECO:0000313" key="3">
    <source>
        <dbReference type="EMBL" id="QXJ21249.1"/>
    </source>
</evidence>
<feature type="region of interest" description="Disordered" evidence="1">
    <location>
        <begin position="1"/>
        <end position="23"/>
    </location>
</feature>
<dbReference type="PANTHER" id="PTHR35563">
    <property type="entry name" value="BARREL METAL-DEPENDENT HYDROLASE, PUTATIVE (AFU_ORTHOLOGUE AFUA_1G16240)-RELATED"/>
    <property type="match status" value="1"/>
</dbReference>
<dbReference type="Gene3D" id="3.20.20.140">
    <property type="entry name" value="Metal-dependent hydrolases"/>
    <property type="match status" value="1"/>
</dbReference>
<feature type="compositionally biased region" description="Pro residues" evidence="1">
    <location>
        <begin position="1"/>
        <end position="11"/>
    </location>
</feature>
<feature type="domain" description="Amidohydrolase-related" evidence="2">
    <location>
        <begin position="34"/>
        <end position="297"/>
    </location>
</feature>
<proteinExistence type="predicted"/>
<reference evidence="3" key="1">
    <citation type="submission" date="2020-07" db="EMBL/GenBank/DDBJ databases">
        <authorList>
            <person name="Tarantini F.S."/>
            <person name="Hong K.W."/>
            <person name="Chan K.G."/>
        </authorList>
    </citation>
    <scope>NUCLEOTIDE SEQUENCE</scope>
    <source>
        <strain evidence="3">32-07</strain>
    </source>
</reference>
<accession>A0ABX8QTG5</accession>
<name>A0ABX8QTG5_9ACTN</name>
<protein>
    <submittedName>
        <fullName evidence="3">Amidohydrolase family protein</fullName>
    </submittedName>
</protein>
<dbReference type="SUPFAM" id="SSF51556">
    <property type="entry name" value="Metallo-dependent hydrolases"/>
    <property type="match status" value="1"/>
</dbReference>
<organism evidence="3 4">
    <name type="scientific">Actinomadura graeca</name>
    <dbReference type="NCBI Taxonomy" id="2750812"/>
    <lineage>
        <taxon>Bacteria</taxon>
        <taxon>Bacillati</taxon>
        <taxon>Actinomycetota</taxon>
        <taxon>Actinomycetes</taxon>
        <taxon>Streptosporangiales</taxon>
        <taxon>Thermomonosporaceae</taxon>
        <taxon>Actinomadura</taxon>
    </lineage>
</organism>
<evidence type="ECO:0000256" key="1">
    <source>
        <dbReference type="SAM" id="MobiDB-lite"/>
    </source>
</evidence>
<dbReference type="EMBL" id="CP059572">
    <property type="protein sequence ID" value="QXJ21249.1"/>
    <property type="molecule type" value="Genomic_DNA"/>
</dbReference>
<dbReference type="InterPro" id="IPR052358">
    <property type="entry name" value="Aro_Compnd_Degr_Hydrolases"/>
</dbReference>
<keyword evidence="4" id="KW-1185">Reference proteome</keyword>
<dbReference type="RefSeq" id="WP_231334393.1">
    <property type="nucleotide sequence ID" value="NZ_CP059572.1"/>
</dbReference>
<dbReference type="Pfam" id="PF04909">
    <property type="entry name" value="Amidohydro_2"/>
    <property type="match status" value="1"/>
</dbReference>
<dbReference type="PANTHER" id="PTHR35563:SF2">
    <property type="entry name" value="BARREL METAL-DEPENDENT HYDROLASE, PUTATIVE (AFU_ORTHOLOGUE AFUA_1G16240)-RELATED"/>
    <property type="match status" value="1"/>
</dbReference>
<dbReference type="Proteomes" id="UP001049518">
    <property type="component" value="Chromosome"/>
</dbReference>
<gene>
    <name evidence="3" type="ORF">AGRA3207_002086</name>
</gene>
<evidence type="ECO:0000313" key="4">
    <source>
        <dbReference type="Proteomes" id="UP001049518"/>
    </source>
</evidence>
<evidence type="ECO:0000259" key="2">
    <source>
        <dbReference type="Pfam" id="PF04909"/>
    </source>
</evidence>
<dbReference type="InterPro" id="IPR032466">
    <property type="entry name" value="Metal_Hydrolase"/>
</dbReference>
<sequence>MTSRPAVPPPSLRAAAPPHPDPKVPALRLPPGSCDAHCHIFGPGDVFPYPEDRAYDAPDVTKEDLRRRHDLLGVDRAIIVQSAAHGTDHAALLDALRSDPGRYRGVALVTPRTTPAEIAGLHQAGVRGVRLQFMPHLGPGPTPAELRAVLDLVRPYGWHVAFHIAGDAVVDMSGTLRSTGLPAVIDHMARVDLRAGLEGAQVRALRRLLDTGDVWVKLSAPERLSSGGPPYADALELARALAAQAPERCLWGTDFPHPNVREMPDDGVLVDLIERIVPDEAARHRILVANPAELVGFPLAGR</sequence>
<dbReference type="InterPro" id="IPR006680">
    <property type="entry name" value="Amidohydro-rel"/>
</dbReference>